<dbReference type="OrthoDB" id="10043043at2759"/>
<dbReference type="Pfam" id="PF07686">
    <property type="entry name" value="V-set"/>
    <property type="match status" value="1"/>
</dbReference>
<accession>A0A8J1LQK4</accession>
<evidence type="ECO:0000256" key="2">
    <source>
        <dbReference type="SAM" id="MobiDB-lite"/>
    </source>
</evidence>
<evidence type="ECO:0000313" key="6">
    <source>
        <dbReference type="Proteomes" id="UP000186698"/>
    </source>
</evidence>
<dbReference type="InterPro" id="IPR036179">
    <property type="entry name" value="Ig-like_dom_sf"/>
</dbReference>
<keyword evidence="4" id="KW-0732">Signal</keyword>
<feature type="transmembrane region" description="Helical" evidence="3">
    <location>
        <begin position="325"/>
        <end position="348"/>
    </location>
</feature>
<dbReference type="InterPro" id="IPR013106">
    <property type="entry name" value="Ig_V-set"/>
</dbReference>
<dbReference type="PANTHER" id="PTHR23411">
    <property type="entry name" value="TAPASIN"/>
    <property type="match status" value="1"/>
</dbReference>
<feature type="signal peptide" evidence="4">
    <location>
        <begin position="1"/>
        <end position="18"/>
    </location>
</feature>
<evidence type="ECO:0000313" key="8">
    <source>
        <dbReference type="RefSeq" id="XP_041431844.1"/>
    </source>
</evidence>
<keyword evidence="6" id="KW-1185">Reference proteome</keyword>
<feature type="domain" description="Ig-like" evidence="5">
    <location>
        <begin position="229"/>
        <end position="319"/>
    </location>
</feature>
<dbReference type="SMART" id="SM00407">
    <property type="entry name" value="IGc1"/>
    <property type="match status" value="3"/>
</dbReference>
<dbReference type="SMART" id="SM00409">
    <property type="entry name" value="IG"/>
    <property type="match status" value="2"/>
</dbReference>
<keyword evidence="3" id="KW-1133">Transmembrane helix</keyword>
<feature type="domain" description="Ig-like" evidence="5">
    <location>
        <begin position="129"/>
        <end position="218"/>
    </location>
</feature>
<dbReference type="PROSITE" id="PS00290">
    <property type="entry name" value="IG_MHC"/>
    <property type="match status" value="2"/>
</dbReference>
<dbReference type="FunFam" id="2.60.40.10:FF:001774">
    <property type="entry name" value="Uncharacterized LOC100216153"/>
    <property type="match status" value="1"/>
</dbReference>
<dbReference type="Gene3D" id="2.60.40.10">
    <property type="entry name" value="Immunoglobulins"/>
    <property type="match status" value="5"/>
</dbReference>
<dbReference type="RefSeq" id="XP_041431844.1">
    <property type="nucleotide sequence ID" value="XM_041575910.1"/>
</dbReference>
<evidence type="ECO:0000256" key="1">
    <source>
        <dbReference type="ARBA" id="ARBA00023319"/>
    </source>
</evidence>
<dbReference type="CDD" id="cd00098">
    <property type="entry name" value="IgC1"/>
    <property type="match status" value="3"/>
</dbReference>
<dbReference type="InterPro" id="IPR013783">
    <property type="entry name" value="Ig-like_fold"/>
</dbReference>
<dbReference type="InterPro" id="IPR003597">
    <property type="entry name" value="Ig_C1-set"/>
</dbReference>
<name>A0A8J1LQK4_XENLA</name>
<evidence type="ECO:0000256" key="3">
    <source>
        <dbReference type="SAM" id="Phobius"/>
    </source>
</evidence>
<dbReference type="KEGG" id="xla:108703910"/>
<feature type="region of interest" description="Disordered" evidence="2">
    <location>
        <begin position="404"/>
        <end position="424"/>
    </location>
</feature>
<dbReference type="Proteomes" id="UP000186698">
    <property type="component" value="Chromosome 9_10L"/>
</dbReference>
<dbReference type="AlphaFoldDB" id="A0A8J1LQK4"/>
<dbReference type="InterPro" id="IPR003599">
    <property type="entry name" value="Ig_sub"/>
</dbReference>
<protein>
    <submittedName>
        <fullName evidence="7 8">Uncharacterized protein LOC108703910</fullName>
    </submittedName>
</protein>
<sequence>MWQMWLRFFLILPGAVLGLEVIAPPSQQALLGSTVLLPCTFQEKNLQIMANFLAIFWYFGDTEILRYDNKGKEIIHSRVTVDEKGFLQGNASITLSNVTISDEGTYRCLVIHSPSRQEKKISFRVQAVPGVRIVKKTLIKKEEGALQCLVTDYYPQSITVTWLLNGKPLTRSAPGTPRQNEDGTFRVNSSVTLLPSETQDNLVIGCQVQHESHPTPLTDSFKMVFGVPPSVRMFSSKVEGHSEKIFVCEASGFSPEPVQIKWLMDGVRVEEPRTSDGGGSIKESYYRVTSGPETQLANITCEAYHETLYQPVTETLQITKNYRHYYGTIVAVLLFPGLLLFWFIFITLKNFLRVRVSPIHKLMSDDGEKLTLYCVASNWPKDPQVTWAVINNSDTKSKEKRKVIWKETDNSKGKGSVPESLTTSGESDTLLTEEYSMRTDRLEAGGLHNVLATLSFKPDAQKHENIEVSCRFVCGGKIKERKLQYSYILRQPQVSQPIKLSINETGDLLYSLVLQEFYPRQIQIRWSCGVGCYQDMESNTKIIPCSSIQAFNAESECKIPGQLLKDPGFTVRVTWKHESMTGPEQQELSVRDKEFPWRPQMEEIINPDTLIHSKEGKFQCKIWGYFPDALEVKWLRREAGGQELFSVCPSEKYKIPEMEQKREADGTFSCTVSLIVSVSLTTEQGAEFICRVGHPSLGEPLERSTGILSVRRAPVINITHEGDKIRAEIDQFYPQNIGVIWSRTKNIKDVTFKECEASRISNETHSNSDGTYRIISSCDTKKPSDKKHIKLHVTHEALGNPIEKIFIREKGKYYEQQGDKNILLQKHPE</sequence>
<keyword evidence="3" id="KW-0472">Membrane</keyword>
<dbReference type="GeneID" id="108703910"/>
<evidence type="ECO:0000256" key="4">
    <source>
        <dbReference type="SAM" id="SignalP"/>
    </source>
</evidence>
<dbReference type="Pfam" id="PF07654">
    <property type="entry name" value="C1-set"/>
    <property type="match status" value="2"/>
</dbReference>
<feature type="chain" id="PRO_5044692431" evidence="4">
    <location>
        <begin position="19"/>
        <end position="829"/>
    </location>
</feature>
<dbReference type="InterPro" id="IPR003006">
    <property type="entry name" value="Ig/MHC_CS"/>
</dbReference>
<proteinExistence type="predicted"/>
<keyword evidence="1" id="KW-0393">Immunoglobulin domain</keyword>
<dbReference type="SMART" id="SM00406">
    <property type="entry name" value="IGv"/>
    <property type="match status" value="1"/>
</dbReference>
<dbReference type="PROSITE" id="PS50835">
    <property type="entry name" value="IG_LIKE"/>
    <property type="match status" value="5"/>
</dbReference>
<keyword evidence="3" id="KW-0812">Transmembrane</keyword>
<reference evidence="7 8" key="1">
    <citation type="submission" date="2025-04" db="UniProtKB">
        <authorList>
            <consortium name="RefSeq"/>
        </authorList>
    </citation>
    <scope>IDENTIFICATION</scope>
    <source>
        <strain evidence="7 8">J_2021</strain>
        <tissue evidence="7 8">Erythrocytes</tissue>
    </source>
</reference>
<gene>
    <name evidence="7 8" type="primary">LOC108703910</name>
</gene>
<evidence type="ECO:0000313" key="7">
    <source>
        <dbReference type="RefSeq" id="XP_041431843.1"/>
    </source>
</evidence>
<dbReference type="SUPFAM" id="SSF48726">
    <property type="entry name" value="Immunoglobulin"/>
    <property type="match status" value="4"/>
</dbReference>
<feature type="domain" description="Ig-like" evidence="5">
    <location>
        <begin position="599"/>
        <end position="709"/>
    </location>
</feature>
<feature type="domain" description="Ig-like" evidence="5">
    <location>
        <begin position="336"/>
        <end position="387"/>
    </location>
</feature>
<evidence type="ECO:0000259" key="5">
    <source>
        <dbReference type="PROSITE" id="PS50835"/>
    </source>
</evidence>
<organism evidence="6 7">
    <name type="scientific">Xenopus laevis</name>
    <name type="common">African clawed frog</name>
    <dbReference type="NCBI Taxonomy" id="8355"/>
    <lineage>
        <taxon>Eukaryota</taxon>
        <taxon>Metazoa</taxon>
        <taxon>Chordata</taxon>
        <taxon>Craniata</taxon>
        <taxon>Vertebrata</taxon>
        <taxon>Euteleostomi</taxon>
        <taxon>Amphibia</taxon>
        <taxon>Batrachia</taxon>
        <taxon>Anura</taxon>
        <taxon>Pipoidea</taxon>
        <taxon>Pipidae</taxon>
        <taxon>Xenopodinae</taxon>
        <taxon>Xenopus</taxon>
        <taxon>Xenopus</taxon>
    </lineage>
</organism>
<feature type="domain" description="Ig-like" evidence="5">
    <location>
        <begin position="13"/>
        <end position="122"/>
    </location>
</feature>
<dbReference type="RefSeq" id="XP_041431843.1">
    <property type="nucleotide sequence ID" value="XM_041575909.1"/>
</dbReference>
<dbReference type="InterPro" id="IPR050380">
    <property type="entry name" value="Immune_Resp_Modulators"/>
</dbReference>
<dbReference type="InterPro" id="IPR007110">
    <property type="entry name" value="Ig-like_dom"/>
</dbReference>